<dbReference type="EMBL" id="GBXM01029902">
    <property type="protein sequence ID" value="JAH78675.1"/>
    <property type="molecule type" value="Transcribed_RNA"/>
</dbReference>
<accession>A0A0E9VMM3</accession>
<sequence length="15" mass="1700">MRDLLPGYALSDHVL</sequence>
<reference evidence="1" key="2">
    <citation type="journal article" date="2015" name="Fish Shellfish Immunol.">
        <title>Early steps in the European eel (Anguilla anguilla)-Vibrio vulnificus interaction in the gills: Role of the RtxA13 toxin.</title>
        <authorList>
            <person name="Callol A."/>
            <person name="Pajuelo D."/>
            <person name="Ebbesson L."/>
            <person name="Teles M."/>
            <person name="MacKenzie S."/>
            <person name="Amaro C."/>
        </authorList>
    </citation>
    <scope>NUCLEOTIDE SEQUENCE</scope>
</reference>
<reference evidence="1" key="1">
    <citation type="submission" date="2014-11" db="EMBL/GenBank/DDBJ databases">
        <authorList>
            <person name="Amaro Gonzalez C."/>
        </authorList>
    </citation>
    <scope>NUCLEOTIDE SEQUENCE</scope>
</reference>
<organism evidence="1">
    <name type="scientific">Anguilla anguilla</name>
    <name type="common">European freshwater eel</name>
    <name type="synonym">Muraena anguilla</name>
    <dbReference type="NCBI Taxonomy" id="7936"/>
    <lineage>
        <taxon>Eukaryota</taxon>
        <taxon>Metazoa</taxon>
        <taxon>Chordata</taxon>
        <taxon>Craniata</taxon>
        <taxon>Vertebrata</taxon>
        <taxon>Euteleostomi</taxon>
        <taxon>Actinopterygii</taxon>
        <taxon>Neopterygii</taxon>
        <taxon>Teleostei</taxon>
        <taxon>Anguilliformes</taxon>
        <taxon>Anguillidae</taxon>
        <taxon>Anguilla</taxon>
    </lineage>
</organism>
<name>A0A0E9VMM3_ANGAN</name>
<proteinExistence type="predicted"/>
<protein>
    <submittedName>
        <fullName evidence="1">Uncharacterized protein</fullName>
    </submittedName>
</protein>
<evidence type="ECO:0000313" key="1">
    <source>
        <dbReference type="EMBL" id="JAH78675.1"/>
    </source>
</evidence>